<evidence type="ECO:0000313" key="3">
    <source>
        <dbReference type="Proteomes" id="UP000230161"/>
    </source>
</evidence>
<gene>
    <name evidence="2" type="ORF">CLV54_1978</name>
</gene>
<comment type="caution">
    <text evidence="2">The sequence shown here is derived from an EMBL/GenBank/DDBJ whole genome shotgun (WGS) entry which is preliminary data.</text>
</comment>
<dbReference type="Proteomes" id="UP000230161">
    <property type="component" value="Unassembled WGS sequence"/>
</dbReference>
<sequence length="77" mass="8727">MRLLRKGPILTTRRAAEYCGLAEQTLRNLLHERRGPKAYKQGRLNAFYADDLDEWLATRISDPDAPVGKKSARATTI</sequence>
<organism evidence="2 3">
    <name type="scientific">Compostimonas suwonensis</name>
    <dbReference type="NCBI Taxonomy" id="1048394"/>
    <lineage>
        <taxon>Bacteria</taxon>
        <taxon>Bacillati</taxon>
        <taxon>Actinomycetota</taxon>
        <taxon>Actinomycetes</taxon>
        <taxon>Micrococcales</taxon>
        <taxon>Microbacteriaceae</taxon>
        <taxon>Compostimonas</taxon>
    </lineage>
</organism>
<proteinExistence type="predicted"/>
<reference evidence="2 3" key="1">
    <citation type="submission" date="2017-11" db="EMBL/GenBank/DDBJ databases">
        <title>Genomic Encyclopedia of Archaeal and Bacterial Type Strains, Phase II (KMG-II): From Individual Species to Whole Genera.</title>
        <authorList>
            <person name="Goeker M."/>
        </authorList>
    </citation>
    <scope>NUCLEOTIDE SEQUENCE [LARGE SCALE GENOMIC DNA]</scope>
    <source>
        <strain evidence="2 3">DSM 25625</strain>
    </source>
</reference>
<dbReference type="EMBL" id="PGFB01000003">
    <property type="protein sequence ID" value="PJJ62181.1"/>
    <property type="molecule type" value="Genomic_DNA"/>
</dbReference>
<feature type="domain" description="Helix-turn-helix" evidence="1">
    <location>
        <begin position="10"/>
        <end position="59"/>
    </location>
</feature>
<accession>A0A2M9BW62</accession>
<dbReference type="InterPro" id="IPR010093">
    <property type="entry name" value="SinI_DNA-bd"/>
</dbReference>
<evidence type="ECO:0000259" key="1">
    <source>
        <dbReference type="Pfam" id="PF12728"/>
    </source>
</evidence>
<dbReference type="OrthoDB" id="5076426at2"/>
<dbReference type="GO" id="GO:0003677">
    <property type="term" value="F:DNA binding"/>
    <property type="evidence" value="ECO:0007669"/>
    <property type="project" value="InterPro"/>
</dbReference>
<dbReference type="InterPro" id="IPR041657">
    <property type="entry name" value="HTH_17"/>
</dbReference>
<keyword evidence="3" id="KW-1185">Reference proteome</keyword>
<dbReference type="RefSeq" id="WP_100344770.1">
    <property type="nucleotide sequence ID" value="NZ_PGFB01000003.1"/>
</dbReference>
<name>A0A2M9BW62_9MICO</name>
<dbReference type="NCBIfam" id="TIGR01764">
    <property type="entry name" value="excise"/>
    <property type="match status" value="1"/>
</dbReference>
<dbReference type="AlphaFoldDB" id="A0A2M9BW62"/>
<evidence type="ECO:0000313" key="2">
    <source>
        <dbReference type="EMBL" id="PJJ62181.1"/>
    </source>
</evidence>
<dbReference type="Pfam" id="PF12728">
    <property type="entry name" value="HTH_17"/>
    <property type="match status" value="1"/>
</dbReference>
<protein>
    <submittedName>
        <fullName evidence="2">Excisionase family DNA binding protein</fullName>
    </submittedName>
</protein>